<gene>
    <name evidence="2" type="ORF">PLEOSDRAFT_1106474</name>
</gene>
<sequence>MSLTDLPSDVLILALQDLSASGLAAVSLTCKSLHTLVEEFGWNGHLRSNPRPALSVAKAQEQWAPRRRARYNTLSDRAWSRADFTARPLSRPWTGKFQPAMAISLSRLVVAAGSTLYSYKFAATSPSELESPSVVFEGSVRLATVPSAVYDITCLTFIDDGGLDQTLCAGYHGGEAERVILIPPDEAKNMPLAVVRFPLFHQRQSDTEFLESLKYANNRLLSLSSTGVATLSTVPASPNDEVTSSSIDINQRSWISHLSLASSSPFAAFGASSTTPLTVYSIQPDRISPTPSVNLCMTRRHINGPTFSSAVYGISRAPPCSVWGASDNVIVSGWYDGQVRIYDLRADERPAVSESSTTTLAPVLSVLDPWSYEPIYDVACGGGSGTHIAAGSARHSVVSFWDVRSPQCGWSVYAPGNDSSPVYSVILEGSRLFGATQSRPFVYDFGPDVKNDTYPSLPDAPGTDGLKGKKGAGYQVVKYKHNRGLPNGY</sequence>
<feature type="domain" description="F-box" evidence="1">
    <location>
        <begin position="1"/>
        <end position="49"/>
    </location>
</feature>
<protein>
    <recommendedName>
        <fullName evidence="1">F-box domain-containing protein</fullName>
    </recommendedName>
</protein>
<dbReference type="InterPro" id="IPR015943">
    <property type="entry name" value="WD40/YVTN_repeat-like_dom_sf"/>
</dbReference>
<evidence type="ECO:0000259" key="1">
    <source>
        <dbReference type="PROSITE" id="PS50181"/>
    </source>
</evidence>
<dbReference type="InterPro" id="IPR001810">
    <property type="entry name" value="F-box_dom"/>
</dbReference>
<name>A0A067NPI8_PLEO1</name>
<dbReference type="CDD" id="cd09917">
    <property type="entry name" value="F-box_SF"/>
    <property type="match status" value="1"/>
</dbReference>
<reference evidence="3" key="1">
    <citation type="journal article" date="2014" name="Proc. Natl. Acad. Sci. U.S.A.">
        <title>Extensive sampling of basidiomycete genomes demonstrates inadequacy of the white-rot/brown-rot paradigm for wood decay fungi.</title>
        <authorList>
            <person name="Riley R."/>
            <person name="Salamov A.A."/>
            <person name="Brown D.W."/>
            <person name="Nagy L.G."/>
            <person name="Floudas D."/>
            <person name="Held B.W."/>
            <person name="Levasseur A."/>
            <person name="Lombard V."/>
            <person name="Morin E."/>
            <person name="Otillar R."/>
            <person name="Lindquist E.A."/>
            <person name="Sun H."/>
            <person name="LaButti K.M."/>
            <person name="Schmutz J."/>
            <person name="Jabbour D."/>
            <person name="Luo H."/>
            <person name="Baker S.E."/>
            <person name="Pisabarro A.G."/>
            <person name="Walton J.D."/>
            <person name="Blanchette R.A."/>
            <person name="Henrissat B."/>
            <person name="Martin F."/>
            <person name="Cullen D."/>
            <person name="Hibbett D.S."/>
            <person name="Grigoriev I.V."/>
        </authorList>
    </citation>
    <scope>NUCLEOTIDE SEQUENCE [LARGE SCALE GENOMIC DNA]</scope>
    <source>
        <strain evidence="3">PC15</strain>
    </source>
</reference>
<dbReference type="EMBL" id="KL198010">
    <property type="protein sequence ID" value="KDQ25556.1"/>
    <property type="molecule type" value="Genomic_DNA"/>
</dbReference>
<proteinExistence type="predicted"/>
<dbReference type="SUPFAM" id="SSF81383">
    <property type="entry name" value="F-box domain"/>
    <property type="match status" value="1"/>
</dbReference>
<dbReference type="AlphaFoldDB" id="A0A067NPI8"/>
<dbReference type="InParanoid" id="A0A067NPI8"/>
<dbReference type="PROSITE" id="PS50181">
    <property type="entry name" value="FBOX"/>
    <property type="match status" value="1"/>
</dbReference>
<dbReference type="InterPro" id="IPR036047">
    <property type="entry name" value="F-box-like_dom_sf"/>
</dbReference>
<evidence type="ECO:0000313" key="2">
    <source>
        <dbReference type="EMBL" id="KDQ25556.1"/>
    </source>
</evidence>
<dbReference type="Proteomes" id="UP000027073">
    <property type="component" value="Unassembled WGS sequence"/>
</dbReference>
<organism evidence="2 3">
    <name type="scientific">Pleurotus ostreatus (strain PC15)</name>
    <name type="common">Oyster mushroom</name>
    <dbReference type="NCBI Taxonomy" id="1137138"/>
    <lineage>
        <taxon>Eukaryota</taxon>
        <taxon>Fungi</taxon>
        <taxon>Dikarya</taxon>
        <taxon>Basidiomycota</taxon>
        <taxon>Agaricomycotina</taxon>
        <taxon>Agaricomycetes</taxon>
        <taxon>Agaricomycetidae</taxon>
        <taxon>Agaricales</taxon>
        <taxon>Pleurotineae</taxon>
        <taxon>Pleurotaceae</taxon>
        <taxon>Pleurotus</taxon>
    </lineage>
</organism>
<dbReference type="OrthoDB" id="1259151at2759"/>
<accession>A0A067NPI8</accession>
<dbReference type="SUPFAM" id="SSF50978">
    <property type="entry name" value="WD40 repeat-like"/>
    <property type="match status" value="1"/>
</dbReference>
<dbReference type="VEuPathDB" id="FungiDB:PLEOSDRAFT_1106474"/>
<dbReference type="Gene3D" id="2.130.10.10">
    <property type="entry name" value="YVTN repeat-like/Quinoprotein amine dehydrogenase"/>
    <property type="match status" value="1"/>
</dbReference>
<dbReference type="HOGENOM" id="CLU_566242_0_0_1"/>
<dbReference type="InterPro" id="IPR036322">
    <property type="entry name" value="WD40_repeat_dom_sf"/>
</dbReference>
<dbReference type="Pfam" id="PF00646">
    <property type="entry name" value="F-box"/>
    <property type="match status" value="1"/>
</dbReference>
<evidence type="ECO:0000313" key="3">
    <source>
        <dbReference type="Proteomes" id="UP000027073"/>
    </source>
</evidence>